<name>A0A8H7TEN4_9HELO</name>
<dbReference type="Proteomes" id="UP000664132">
    <property type="component" value="Unassembled WGS sequence"/>
</dbReference>
<dbReference type="EMBL" id="JAFJYH010000155">
    <property type="protein sequence ID" value="KAG4417428.1"/>
    <property type="molecule type" value="Genomic_DNA"/>
</dbReference>
<keyword evidence="3" id="KW-0539">Nucleus</keyword>
<keyword evidence="1 3" id="KW-0238">DNA-binding</keyword>
<comment type="caution">
    <text evidence="6">The sequence shown here is derived from an EMBL/GenBank/DDBJ whole genome shotgun (WGS) entry which is preliminary data.</text>
</comment>
<dbReference type="PANTHER" id="PTHR10270">
    <property type="entry name" value="SOX TRANSCRIPTION FACTOR"/>
    <property type="match status" value="1"/>
</dbReference>
<gene>
    <name evidence="6" type="ORF">IFR04_009438</name>
</gene>
<protein>
    <recommendedName>
        <fullName evidence="5">HMG box domain-containing protein</fullName>
    </recommendedName>
</protein>
<reference evidence="6" key="1">
    <citation type="submission" date="2021-02" db="EMBL/GenBank/DDBJ databases">
        <title>Genome sequence Cadophora malorum strain M34.</title>
        <authorList>
            <person name="Stefanovic E."/>
            <person name="Vu D."/>
            <person name="Scully C."/>
            <person name="Dijksterhuis J."/>
            <person name="Roader J."/>
            <person name="Houbraken J."/>
        </authorList>
    </citation>
    <scope>NUCLEOTIDE SEQUENCE</scope>
    <source>
        <strain evidence="6">M34</strain>
    </source>
</reference>
<dbReference type="OrthoDB" id="6247875at2759"/>
<dbReference type="SUPFAM" id="SSF47095">
    <property type="entry name" value="HMG-box"/>
    <property type="match status" value="1"/>
</dbReference>
<organism evidence="6 7">
    <name type="scientific">Cadophora malorum</name>
    <dbReference type="NCBI Taxonomy" id="108018"/>
    <lineage>
        <taxon>Eukaryota</taxon>
        <taxon>Fungi</taxon>
        <taxon>Dikarya</taxon>
        <taxon>Ascomycota</taxon>
        <taxon>Pezizomycotina</taxon>
        <taxon>Leotiomycetes</taxon>
        <taxon>Helotiales</taxon>
        <taxon>Ploettnerulaceae</taxon>
        <taxon>Cadophora</taxon>
    </lineage>
</organism>
<evidence type="ECO:0000313" key="6">
    <source>
        <dbReference type="EMBL" id="KAG4417428.1"/>
    </source>
</evidence>
<dbReference type="CDD" id="cd01389">
    <property type="entry name" value="HMG-box_ROX1-like"/>
    <property type="match status" value="1"/>
</dbReference>
<dbReference type="AlphaFoldDB" id="A0A8H7TEN4"/>
<evidence type="ECO:0000313" key="7">
    <source>
        <dbReference type="Proteomes" id="UP000664132"/>
    </source>
</evidence>
<feature type="domain" description="HMG box" evidence="5">
    <location>
        <begin position="195"/>
        <end position="263"/>
    </location>
</feature>
<evidence type="ECO:0000259" key="5">
    <source>
        <dbReference type="PROSITE" id="PS50118"/>
    </source>
</evidence>
<dbReference type="InterPro" id="IPR036910">
    <property type="entry name" value="HMG_box_dom_sf"/>
</dbReference>
<proteinExistence type="predicted"/>
<accession>A0A8H7TEN4</accession>
<dbReference type="GO" id="GO:0000122">
    <property type="term" value="P:negative regulation of transcription by RNA polymerase II"/>
    <property type="evidence" value="ECO:0007669"/>
    <property type="project" value="TreeGrafter"/>
</dbReference>
<dbReference type="InterPro" id="IPR050140">
    <property type="entry name" value="SRY-related_HMG-box_TF-like"/>
</dbReference>
<sequence>MSSQSAAPPTHPSQAGPSQLSGSYLGGHYLNSASPEWKKYLQPWEFEEPDRKHPAPLLLTEYNAMDAKTIEYQVAIYCAIAQEPAAILVRDNKLGRVFIGARSVFNDYVKYIAVAGKLPVIVDEEDPRYSASKTFTETEAGVGGQIRRNSSDVLIEIAPGSPAIAANSNNASAPVAQAAVPTNNNNTRRAGRNTVARPPNCFIIFRTHLHPLVVRDNPGVHNNVISSIISKMWHAAPASIIDQYKALADQAKAQHAALHPNYRYQPRKSSEKKRRMTKKKAAALELAAAQTDHLAQAGGIFEAILSAGPATHNEIVNHNISTGNVNMDPQGSGLDLEMVNESSLLQDGDFAATSDAFAPRDDFEVVITANYPDEIVVNPAVADANKVNALDDFAGQGDFHDVYETINGDDSTPNGFQDWAVWSNEAYTFGPLPYDHDLNDLFFGNE</sequence>
<feature type="region of interest" description="Disordered" evidence="4">
    <location>
        <begin position="1"/>
        <end position="22"/>
    </location>
</feature>
<dbReference type="SMART" id="SM00398">
    <property type="entry name" value="HMG"/>
    <property type="match status" value="1"/>
</dbReference>
<dbReference type="GO" id="GO:0000978">
    <property type="term" value="F:RNA polymerase II cis-regulatory region sequence-specific DNA binding"/>
    <property type="evidence" value="ECO:0007669"/>
    <property type="project" value="TreeGrafter"/>
</dbReference>
<keyword evidence="2" id="KW-0804">Transcription</keyword>
<dbReference type="GO" id="GO:0030154">
    <property type="term" value="P:cell differentiation"/>
    <property type="evidence" value="ECO:0007669"/>
    <property type="project" value="TreeGrafter"/>
</dbReference>
<feature type="DNA-binding region" description="HMG box" evidence="3">
    <location>
        <begin position="195"/>
        <end position="263"/>
    </location>
</feature>
<dbReference type="PANTHER" id="PTHR10270:SF161">
    <property type="entry name" value="SEX-DETERMINING REGION Y PROTEIN"/>
    <property type="match status" value="1"/>
</dbReference>
<evidence type="ECO:0000256" key="2">
    <source>
        <dbReference type="ARBA" id="ARBA00023163"/>
    </source>
</evidence>
<evidence type="ECO:0000256" key="1">
    <source>
        <dbReference type="ARBA" id="ARBA00023125"/>
    </source>
</evidence>
<dbReference type="InterPro" id="IPR009071">
    <property type="entry name" value="HMG_box_dom"/>
</dbReference>
<dbReference type="GO" id="GO:0005634">
    <property type="term" value="C:nucleus"/>
    <property type="evidence" value="ECO:0007669"/>
    <property type="project" value="UniProtKB-UniRule"/>
</dbReference>
<dbReference type="Gene3D" id="1.10.30.10">
    <property type="entry name" value="High mobility group box domain"/>
    <property type="match status" value="1"/>
</dbReference>
<evidence type="ECO:0000256" key="3">
    <source>
        <dbReference type="PROSITE-ProRule" id="PRU00267"/>
    </source>
</evidence>
<dbReference type="GO" id="GO:0001228">
    <property type="term" value="F:DNA-binding transcription activator activity, RNA polymerase II-specific"/>
    <property type="evidence" value="ECO:0007669"/>
    <property type="project" value="TreeGrafter"/>
</dbReference>
<dbReference type="PROSITE" id="PS50118">
    <property type="entry name" value="HMG_BOX_2"/>
    <property type="match status" value="1"/>
</dbReference>
<keyword evidence="7" id="KW-1185">Reference proteome</keyword>
<dbReference type="Pfam" id="PF00505">
    <property type="entry name" value="HMG_box"/>
    <property type="match status" value="1"/>
</dbReference>
<evidence type="ECO:0000256" key="4">
    <source>
        <dbReference type="SAM" id="MobiDB-lite"/>
    </source>
</evidence>